<reference evidence="1 2" key="1">
    <citation type="journal article" date="2017" name="Nature">
        <title>The Apostasia genome and the evolution of orchids.</title>
        <authorList>
            <person name="Zhang G.Q."/>
            <person name="Liu K.W."/>
            <person name="Li Z."/>
            <person name="Lohaus R."/>
            <person name="Hsiao Y.Y."/>
            <person name="Niu S.C."/>
            <person name="Wang J.Y."/>
            <person name="Lin Y.C."/>
            <person name="Xu Q."/>
            <person name="Chen L.J."/>
            <person name="Yoshida K."/>
            <person name="Fujiwara S."/>
            <person name="Wang Z.W."/>
            <person name="Zhang Y.Q."/>
            <person name="Mitsuda N."/>
            <person name="Wang M."/>
            <person name="Liu G.H."/>
            <person name="Pecoraro L."/>
            <person name="Huang H.X."/>
            <person name="Xiao X.J."/>
            <person name="Lin M."/>
            <person name="Wu X.Y."/>
            <person name="Wu W.L."/>
            <person name="Chen Y.Y."/>
            <person name="Chang S.B."/>
            <person name="Sakamoto S."/>
            <person name="Ohme-Takagi M."/>
            <person name="Yagi M."/>
            <person name="Zeng S.J."/>
            <person name="Shen C.Y."/>
            <person name="Yeh C.M."/>
            <person name="Luo Y.B."/>
            <person name="Tsai W.C."/>
            <person name="Van de Peer Y."/>
            <person name="Liu Z.J."/>
        </authorList>
    </citation>
    <scope>NUCLEOTIDE SEQUENCE [LARGE SCALE GENOMIC DNA]</scope>
    <source>
        <strain evidence="2">cv. Shenzhen</strain>
        <tissue evidence="1">Stem</tissue>
    </source>
</reference>
<evidence type="ECO:0000313" key="1">
    <source>
        <dbReference type="EMBL" id="PKA52510.1"/>
    </source>
</evidence>
<evidence type="ECO:0000313" key="2">
    <source>
        <dbReference type="Proteomes" id="UP000236161"/>
    </source>
</evidence>
<protein>
    <submittedName>
        <fullName evidence="1">Uncharacterized protein</fullName>
    </submittedName>
</protein>
<dbReference type="Proteomes" id="UP000236161">
    <property type="component" value="Unassembled WGS sequence"/>
</dbReference>
<organism evidence="1 2">
    <name type="scientific">Apostasia shenzhenica</name>
    <dbReference type="NCBI Taxonomy" id="1088818"/>
    <lineage>
        <taxon>Eukaryota</taxon>
        <taxon>Viridiplantae</taxon>
        <taxon>Streptophyta</taxon>
        <taxon>Embryophyta</taxon>
        <taxon>Tracheophyta</taxon>
        <taxon>Spermatophyta</taxon>
        <taxon>Magnoliopsida</taxon>
        <taxon>Liliopsida</taxon>
        <taxon>Asparagales</taxon>
        <taxon>Orchidaceae</taxon>
        <taxon>Apostasioideae</taxon>
        <taxon>Apostasia</taxon>
    </lineage>
</organism>
<dbReference type="AlphaFoldDB" id="A0A2I0AAD8"/>
<sequence>MGRRYYHSERVERCSPKDDVVARLDSDDCEVYYAYGVAVVVAERDRQREESQQLNPLPKETQQSNSYMEKVRFFEAHLEEGRFK</sequence>
<accession>A0A2I0AAD8</accession>
<gene>
    <name evidence="1" type="ORF">AXF42_Ash001490</name>
</gene>
<keyword evidence="2" id="KW-1185">Reference proteome</keyword>
<name>A0A2I0AAD8_9ASPA</name>
<proteinExistence type="predicted"/>
<dbReference type="EMBL" id="KZ452001">
    <property type="protein sequence ID" value="PKA52510.1"/>
    <property type="molecule type" value="Genomic_DNA"/>
</dbReference>